<dbReference type="InterPro" id="IPR016024">
    <property type="entry name" value="ARM-type_fold"/>
</dbReference>
<keyword evidence="2" id="KW-0732">Signal</keyword>
<dbReference type="InterPro" id="IPR011989">
    <property type="entry name" value="ARM-like"/>
</dbReference>
<comment type="function">
    <text evidence="1">Catalyzes the hydroxylation of the N(6)-(4-aminobutyl)-L-lysine intermediate produced by deoxyhypusine synthase/DHPS on a critical lysine of the eukaryotic translation initiation factor 5A/eIF-5A. This is the second step of the post-translational modification of that lysine into an unusual amino acid residue named hypusine. Hypusination is unique to mature eIF-5A factor and is essential for its function.</text>
</comment>
<dbReference type="PROSITE" id="PS50077">
    <property type="entry name" value="HEAT_REPEAT"/>
    <property type="match status" value="1"/>
</dbReference>
<dbReference type="Pfam" id="PF13646">
    <property type="entry name" value="HEAT_2"/>
    <property type="match status" value="2"/>
</dbReference>
<dbReference type="EMBL" id="AP019860">
    <property type="protein sequence ID" value="BBM84972.1"/>
    <property type="molecule type" value="Genomic_DNA"/>
</dbReference>
<feature type="chain" id="PRO_5024992539" description="HEAT repeat domain-containing protein" evidence="2">
    <location>
        <begin position="19"/>
        <end position="199"/>
    </location>
</feature>
<dbReference type="RefSeq" id="WP_151969096.1">
    <property type="nucleotide sequence ID" value="NZ_AP019860.1"/>
</dbReference>
<evidence type="ECO:0000313" key="3">
    <source>
        <dbReference type="EMBL" id="BBM84972.1"/>
    </source>
</evidence>
<dbReference type="KEGG" id="uam:UABAM_03335"/>
<dbReference type="InterPro" id="IPR004155">
    <property type="entry name" value="PBS_lyase_HEAT"/>
</dbReference>
<keyword evidence="4" id="KW-1185">Reference proteome</keyword>
<gene>
    <name evidence="3" type="ORF">UABAM_03335</name>
</gene>
<dbReference type="AlphaFoldDB" id="A0A5S9F571"/>
<dbReference type="PROSITE" id="PS51257">
    <property type="entry name" value="PROKAR_LIPOPROTEIN"/>
    <property type="match status" value="1"/>
</dbReference>
<evidence type="ECO:0000256" key="2">
    <source>
        <dbReference type="SAM" id="SignalP"/>
    </source>
</evidence>
<dbReference type="OrthoDB" id="262632at2"/>
<dbReference type="Gene3D" id="1.25.10.10">
    <property type="entry name" value="Leucine-rich Repeat Variant"/>
    <property type="match status" value="1"/>
</dbReference>
<evidence type="ECO:0008006" key="5">
    <source>
        <dbReference type="Google" id="ProtNLM"/>
    </source>
</evidence>
<dbReference type="Proteomes" id="UP000326354">
    <property type="component" value="Chromosome"/>
</dbReference>
<evidence type="ECO:0000256" key="1">
    <source>
        <dbReference type="ARBA" id="ARBA00045876"/>
    </source>
</evidence>
<accession>A0A5S9F571</accession>
<dbReference type="InterPro" id="IPR021133">
    <property type="entry name" value="HEAT_type_2"/>
</dbReference>
<name>A0A5S9F571_UABAM</name>
<dbReference type="GO" id="GO:0016491">
    <property type="term" value="F:oxidoreductase activity"/>
    <property type="evidence" value="ECO:0007669"/>
    <property type="project" value="TreeGrafter"/>
</dbReference>
<dbReference type="SMART" id="SM00567">
    <property type="entry name" value="EZ_HEAT"/>
    <property type="match status" value="3"/>
</dbReference>
<sequence>MKLLLICSILLFVISCGGGISEQTANLKSTRSQDRVWAIEWLYDNVDNKNIVKKMLKEALLRDQSPVVRSISIRLMVKSGDREYLPLVVKALDDENALVRMEAAQSVGSFAGFEYQELLGEKLVDEQDVWVKLKLIKSLRYLRAKKVVRPLIDMLQDENPSVRHQALAALEIFTKTKLGFKYEAWDEWYKSNQKPTQNK</sequence>
<organism evidence="3 4">
    <name type="scientific">Uabimicrobium amorphum</name>
    <dbReference type="NCBI Taxonomy" id="2596890"/>
    <lineage>
        <taxon>Bacteria</taxon>
        <taxon>Pseudomonadati</taxon>
        <taxon>Planctomycetota</taxon>
        <taxon>Candidatus Uabimicrobiia</taxon>
        <taxon>Candidatus Uabimicrobiales</taxon>
        <taxon>Candidatus Uabimicrobiaceae</taxon>
        <taxon>Candidatus Uabimicrobium</taxon>
    </lineage>
</organism>
<dbReference type="PANTHER" id="PTHR12697">
    <property type="entry name" value="PBS LYASE HEAT-LIKE PROTEIN"/>
    <property type="match status" value="1"/>
</dbReference>
<dbReference type="PANTHER" id="PTHR12697:SF5">
    <property type="entry name" value="DEOXYHYPUSINE HYDROXYLASE"/>
    <property type="match status" value="1"/>
</dbReference>
<reference evidence="3 4" key="1">
    <citation type="submission" date="2019-08" db="EMBL/GenBank/DDBJ databases">
        <title>Complete genome sequence of Candidatus Uab amorphum.</title>
        <authorList>
            <person name="Shiratori T."/>
            <person name="Suzuki S."/>
            <person name="Kakizawa Y."/>
            <person name="Ishida K."/>
        </authorList>
    </citation>
    <scope>NUCLEOTIDE SEQUENCE [LARGE SCALE GENOMIC DNA]</scope>
    <source>
        <strain evidence="3 4">SRT547</strain>
    </source>
</reference>
<evidence type="ECO:0000313" key="4">
    <source>
        <dbReference type="Proteomes" id="UP000326354"/>
    </source>
</evidence>
<dbReference type="SUPFAM" id="SSF48371">
    <property type="entry name" value="ARM repeat"/>
    <property type="match status" value="1"/>
</dbReference>
<proteinExistence type="predicted"/>
<feature type="signal peptide" evidence="2">
    <location>
        <begin position="1"/>
        <end position="18"/>
    </location>
</feature>
<protein>
    <recommendedName>
        <fullName evidence="5">HEAT repeat domain-containing protein</fullName>
    </recommendedName>
</protein>